<protein>
    <submittedName>
        <fullName evidence="1">Uncharacterized protein</fullName>
    </submittedName>
</protein>
<gene>
    <name evidence="1" type="ORF">VSP9026_00085</name>
</gene>
<dbReference type="EMBL" id="FSSB01000001">
    <property type="protein sequence ID" value="SIO92474.1"/>
    <property type="molecule type" value="Genomic_DNA"/>
</dbReference>
<name>A0A1N6LZ70_9VIBR</name>
<dbReference type="AlphaFoldDB" id="A0A1N6LZ70"/>
<organism evidence="1 2">
    <name type="scientific">Vibrio spartinae</name>
    <dbReference type="NCBI Taxonomy" id="1918945"/>
    <lineage>
        <taxon>Bacteria</taxon>
        <taxon>Pseudomonadati</taxon>
        <taxon>Pseudomonadota</taxon>
        <taxon>Gammaproteobacteria</taxon>
        <taxon>Vibrionales</taxon>
        <taxon>Vibrionaceae</taxon>
        <taxon>Vibrio</taxon>
    </lineage>
</organism>
<evidence type="ECO:0000313" key="2">
    <source>
        <dbReference type="Proteomes" id="UP000184774"/>
    </source>
</evidence>
<sequence length="65" mass="7367">MESFIWRVLCGGLYVVRVTHGSATRYMAIHGKNINGENFGYSIYGERPRYCSELLTGMTSLKFAI</sequence>
<accession>A0A1N6LZ70</accession>
<dbReference type="Proteomes" id="UP000184774">
    <property type="component" value="Unassembled WGS sequence"/>
</dbReference>
<proteinExistence type="predicted"/>
<evidence type="ECO:0000313" key="1">
    <source>
        <dbReference type="EMBL" id="SIO92474.1"/>
    </source>
</evidence>
<reference evidence="1 2" key="1">
    <citation type="submission" date="2016-12" db="EMBL/GenBank/DDBJ databases">
        <authorList>
            <person name="Song W.-J."/>
            <person name="Kurnit D.M."/>
        </authorList>
    </citation>
    <scope>NUCLEOTIDE SEQUENCE [LARGE SCALE GENOMIC DNA]</scope>
    <source>
        <strain evidence="1 2">CECT 9026</strain>
    </source>
</reference>